<dbReference type="OrthoDB" id="442352at2759"/>
<feature type="region of interest" description="Disordered" evidence="7">
    <location>
        <begin position="362"/>
        <end position="436"/>
    </location>
</feature>
<dbReference type="PANTHER" id="PTHR43302:SF5">
    <property type="entry name" value="TRANSPORTER ARSB-RELATED"/>
    <property type="match status" value="1"/>
</dbReference>
<feature type="transmembrane region" description="Helical" evidence="8">
    <location>
        <begin position="167"/>
        <end position="195"/>
    </location>
</feature>
<feature type="transmembrane region" description="Helical" evidence="8">
    <location>
        <begin position="547"/>
        <end position="576"/>
    </location>
</feature>
<dbReference type="Pfam" id="PF03600">
    <property type="entry name" value="CitMHS"/>
    <property type="match status" value="1"/>
</dbReference>
<comment type="caution">
    <text evidence="10">The sequence shown here is derived from an EMBL/GenBank/DDBJ whole genome shotgun (WGS) entry which is preliminary data.</text>
</comment>
<evidence type="ECO:0000256" key="2">
    <source>
        <dbReference type="ARBA" id="ARBA00022448"/>
    </source>
</evidence>
<dbReference type="PANTHER" id="PTHR43302">
    <property type="entry name" value="TRANSPORTER ARSB-RELATED"/>
    <property type="match status" value="1"/>
</dbReference>
<keyword evidence="3" id="KW-1003">Cell membrane</keyword>
<evidence type="ECO:0000256" key="4">
    <source>
        <dbReference type="ARBA" id="ARBA00022692"/>
    </source>
</evidence>
<comment type="subcellular location">
    <subcellularLocation>
        <location evidence="1">Cell membrane</location>
        <topology evidence="1">Multi-pass membrane protein</topology>
    </subcellularLocation>
</comment>
<accession>A0A2G8SG04</accession>
<evidence type="ECO:0000256" key="8">
    <source>
        <dbReference type="SAM" id="Phobius"/>
    </source>
</evidence>
<evidence type="ECO:0000259" key="9">
    <source>
        <dbReference type="Pfam" id="PF03600"/>
    </source>
</evidence>
<dbReference type="GO" id="GO:0055085">
    <property type="term" value="P:transmembrane transport"/>
    <property type="evidence" value="ECO:0007669"/>
    <property type="project" value="InterPro"/>
</dbReference>
<sequence length="669" mass="71125">MTALPHTPQVLTVQDALSASVGNWQAILTLVLFLVSNVAVIFPLRVPIPRFVQETATHALVVLRIAPEPADRPESHASQTTRRRHVHLNFITVPLLSVLVLLAAGVFDGQTLRDGVLGTAGIQPLNIMALFISLAYISISLDATGLFRFLAFWVASKGGSSGRRLYAYLYGFFLVCGVVVGNDPVILSGTAFLAYFTRVAGITPPTAWIFSQFAAANMASVVLVSSNPTNLVLSGAFALSFLSYAAHVVLPFAAAALCVFPLLLFLFLSRARHTPSLSLPRAEEPILIPRRIEIGLTQAEVRATLVDARGAAFGSALLLATLAVLVGVSTVGVPVWEVTVPPAVVMFARDVWHDWSLRQRHTMGRARAKAKQTPRSRPDPGPGRGCESQEAGAEGQQDQIGKDRGGLDEGEKESGGPARRRDGNGSASRGAGGVDGDVEEHALHDLSSRAPTLAPAPPSPVSLSVALSLKHKHKPSRPPLTLLALLSQPLSRLAAAFPTATHVLERLPLALVPFALLMFVLVQGLAAQGWVALFARGWAAWVRASGVLGAVGGMGVLACLLCNFCGTNIGATILLARVLQLWSSSQPALDPRERDGALYALALGSNFGAFTLTFSASLAGLLWRQILRQKGIHVRGRQFLLLNLPISFVAMAVGCAVLVGQVYVEHGRD</sequence>
<dbReference type="GO" id="GO:0005886">
    <property type="term" value="C:plasma membrane"/>
    <property type="evidence" value="ECO:0007669"/>
    <property type="project" value="UniProtKB-SubCell"/>
</dbReference>
<feature type="transmembrane region" description="Helical" evidence="8">
    <location>
        <begin position="644"/>
        <end position="664"/>
    </location>
</feature>
<keyword evidence="2" id="KW-0813">Transport</keyword>
<reference evidence="10 11" key="1">
    <citation type="journal article" date="2015" name="Sci. Rep.">
        <title>Chromosome-level genome map provides insights into diverse defense mechanisms in the medicinal fungus Ganoderma sinense.</title>
        <authorList>
            <person name="Zhu Y."/>
            <person name="Xu J."/>
            <person name="Sun C."/>
            <person name="Zhou S."/>
            <person name="Xu H."/>
            <person name="Nelson D.R."/>
            <person name="Qian J."/>
            <person name="Song J."/>
            <person name="Luo H."/>
            <person name="Xiang L."/>
            <person name="Li Y."/>
            <person name="Xu Z."/>
            <person name="Ji A."/>
            <person name="Wang L."/>
            <person name="Lu S."/>
            <person name="Hayward A."/>
            <person name="Sun W."/>
            <person name="Li X."/>
            <person name="Schwartz D.C."/>
            <person name="Wang Y."/>
            <person name="Chen S."/>
        </authorList>
    </citation>
    <scope>NUCLEOTIDE SEQUENCE [LARGE SCALE GENOMIC DNA]</scope>
    <source>
        <strain evidence="10 11">ZZ0214-1</strain>
    </source>
</reference>
<evidence type="ECO:0000256" key="3">
    <source>
        <dbReference type="ARBA" id="ARBA00022475"/>
    </source>
</evidence>
<feature type="transmembrane region" description="Helical" evidence="8">
    <location>
        <begin position="127"/>
        <end position="155"/>
    </location>
</feature>
<keyword evidence="11" id="KW-1185">Reference proteome</keyword>
<feature type="compositionally biased region" description="Basic residues" evidence="7">
    <location>
        <begin position="362"/>
        <end position="374"/>
    </location>
</feature>
<name>A0A2G8SG04_9APHY</name>
<evidence type="ECO:0000256" key="5">
    <source>
        <dbReference type="ARBA" id="ARBA00022989"/>
    </source>
</evidence>
<dbReference type="Proteomes" id="UP000230002">
    <property type="component" value="Unassembled WGS sequence"/>
</dbReference>
<gene>
    <name evidence="10" type="ORF">GSI_04820</name>
</gene>
<feature type="transmembrane region" description="Helical" evidence="8">
    <location>
        <begin position="236"/>
        <end position="268"/>
    </location>
</feature>
<feature type="transmembrane region" description="Helical" evidence="8">
    <location>
        <begin position="510"/>
        <end position="535"/>
    </location>
</feature>
<dbReference type="EMBL" id="AYKW01000009">
    <property type="protein sequence ID" value="PIL32705.1"/>
    <property type="molecule type" value="Genomic_DNA"/>
</dbReference>
<feature type="compositionally biased region" description="Basic and acidic residues" evidence="7">
    <location>
        <begin position="400"/>
        <end position="423"/>
    </location>
</feature>
<evidence type="ECO:0000313" key="10">
    <source>
        <dbReference type="EMBL" id="PIL32705.1"/>
    </source>
</evidence>
<organism evidence="10 11">
    <name type="scientific">Ganoderma sinense ZZ0214-1</name>
    <dbReference type="NCBI Taxonomy" id="1077348"/>
    <lineage>
        <taxon>Eukaryota</taxon>
        <taxon>Fungi</taxon>
        <taxon>Dikarya</taxon>
        <taxon>Basidiomycota</taxon>
        <taxon>Agaricomycotina</taxon>
        <taxon>Agaricomycetes</taxon>
        <taxon>Polyporales</taxon>
        <taxon>Polyporaceae</taxon>
        <taxon>Ganoderma</taxon>
    </lineage>
</organism>
<keyword evidence="4 8" id="KW-0812">Transmembrane</keyword>
<feature type="transmembrane region" description="Helical" evidence="8">
    <location>
        <begin position="88"/>
        <end position="107"/>
    </location>
</feature>
<dbReference type="STRING" id="1077348.A0A2G8SG04"/>
<dbReference type="InterPro" id="IPR004680">
    <property type="entry name" value="Cit_transptr-like_dom"/>
</dbReference>
<feature type="domain" description="Citrate transporter-like" evidence="9">
    <location>
        <begin position="93"/>
        <end position="586"/>
    </location>
</feature>
<keyword evidence="5 8" id="KW-1133">Transmembrane helix</keyword>
<feature type="transmembrane region" description="Helical" evidence="8">
    <location>
        <begin position="24"/>
        <end position="44"/>
    </location>
</feature>
<dbReference type="AlphaFoldDB" id="A0A2G8SG04"/>
<evidence type="ECO:0000313" key="11">
    <source>
        <dbReference type="Proteomes" id="UP000230002"/>
    </source>
</evidence>
<evidence type="ECO:0000256" key="7">
    <source>
        <dbReference type="SAM" id="MobiDB-lite"/>
    </source>
</evidence>
<feature type="transmembrane region" description="Helical" evidence="8">
    <location>
        <begin position="596"/>
        <end position="623"/>
    </location>
</feature>
<evidence type="ECO:0000256" key="6">
    <source>
        <dbReference type="ARBA" id="ARBA00023136"/>
    </source>
</evidence>
<evidence type="ECO:0000256" key="1">
    <source>
        <dbReference type="ARBA" id="ARBA00004651"/>
    </source>
</evidence>
<feature type="transmembrane region" description="Helical" evidence="8">
    <location>
        <begin position="311"/>
        <end position="336"/>
    </location>
</feature>
<proteinExistence type="predicted"/>
<protein>
    <submittedName>
        <fullName evidence="10">Transporter</fullName>
    </submittedName>
</protein>
<keyword evidence="6 8" id="KW-0472">Membrane</keyword>